<evidence type="ECO:0000313" key="2">
    <source>
        <dbReference type="Proteomes" id="UP000539538"/>
    </source>
</evidence>
<gene>
    <name evidence="1" type="ORF">GGQ99_004820</name>
</gene>
<sequence>MAEARYLNHKLECPYCKTIRLRIPEDAKSDTPIVCDDCGEYLGTWDELQSDLARQGGTNGAFFIEKGRIRKIR</sequence>
<protein>
    <recommendedName>
        <fullName evidence="3">Transcription factor zinc-finger domain-containing protein</fullName>
    </recommendedName>
</protein>
<evidence type="ECO:0000313" key="1">
    <source>
        <dbReference type="EMBL" id="MBB4653036.1"/>
    </source>
</evidence>
<dbReference type="EMBL" id="JACHOT010000009">
    <property type="protein sequence ID" value="MBB4653036.1"/>
    <property type="molecule type" value="Genomic_DNA"/>
</dbReference>
<proteinExistence type="predicted"/>
<organism evidence="1 2">
    <name type="scientific">Aminobacter niigataensis</name>
    <dbReference type="NCBI Taxonomy" id="83265"/>
    <lineage>
        <taxon>Bacteria</taxon>
        <taxon>Pseudomonadati</taxon>
        <taxon>Pseudomonadota</taxon>
        <taxon>Alphaproteobacteria</taxon>
        <taxon>Hyphomicrobiales</taxon>
        <taxon>Phyllobacteriaceae</taxon>
        <taxon>Aminobacter</taxon>
    </lineage>
</organism>
<accession>A0ABR6L897</accession>
<name>A0ABR6L897_9HYPH</name>
<keyword evidence="2" id="KW-1185">Reference proteome</keyword>
<reference evidence="1 2" key="1">
    <citation type="submission" date="2020-08" db="EMBL/GenBank/DDBJ databases">
        <title>Genomic Encyclopedia of Type Strains, Phase IV (KMG-IV): sequencing the most valuable type-strain genomes for metagenomic binning, comparative biology and taxonomic classification.</title>
        <authorList>
            <person name="Goeker M."/>
        </authorList>
    </citation>
    <scope>NUCLEOTIDE SEQUENCE [LARGE SCALE GENOMIC DNA]</scope>
    <source>
        <strain evidence="1 2">DSM 7050</strain>
    </source>
</reference>
<evidence type="ECO:0008006" key="3">
    <source>
        <dbReference type="Google" id="ProtNLM"/>
    </source>
</evidence>
<comment type="caution">
    <text evidence="1">The sequence shown here is derived from an EMBL/GenBank/DDBJ whole genome shotgun (WGS) entry which is preliminary data.</text>
</comment>
<dbReference type="Proteomes" id="UP000539538">
    <property type="component" value="Unassembled WGS sequence"/>
</dbReference>